<dbReference type="Proteomes" id="UP001228049">
    <property type="component" value="Unassembled WGS sequence"/>
</dbReference>
<accession>A0AAD9CM58</accession>
<keyword evidence="3" id="KW-1185">Reference proteome</keyword>
<reference evidence="2" key="1">
    <citation type="submission" date="2023-04" db="EMBL/GenBank/DDBJ databases">
        <title>Chromosome-level genome of Chaenocephalus aceratus.</title>
        <authorList>
            <person name="Park H."/>
        </authorList>
    </citation>
    <scope>NUCLEOTIDE SEQUENCE</scope>
    <source>
        <strain evidence="2">DE</strain>
        <tissue evidence="2">Muscle</tissue>
    </source>
</reference>
<feature type="compositionally biased region" description="Basic and acidic residues" evidence="1">
    <location>
        <begin position="1"/>
        <end position="13"/>
    </location>
</feature>
<dbReference type="EMBL" id="JASDAP010000003">
    <property type="protein sequence ID" value="KAK1905035.1"/>
    <property type="molecule type" value="Genomic_DNA"/>
</dbReference>
<gene>
    <name evidence="2" type="ORF">KUDE01_012218</name>
</gene>
<organism evidence="2 3">
    <name type="scientific">Dissostichus eleginoides</name>
    <name type="common">Patagonian toothfish</name>
    <name type="synonym">Dissostichus amissus</name>
    <dbReference type="NCBI Taxonomy" id="100907"/>
    <lineage>
        <taxon>Eukaryota</taxon>
        <taxon>Metazoa</taxon>
        <taxon>Chordata</taxon>
        <taxon>Craniata</taxon>
        <taxon>Vertebrata</taxon>
        <taxon>Euteleostomi</taxon>
        <taxon>Actinopterygii</taxon>
        <taxon>Neopterygii</taxon>
        <taxon>Teleostei</taxon>
        <taxon>Neoteleostei</taxon>
        <taxon>Acanthomorphata</taxon>
        <taxon>Eupercaria</taxon>
        <taxon>Perciformes</taxon>
        <taxon>Notothenioidei</taxon>
        <taxon>Nototheniidae</taxon>
        <taxon>Dissostichus</taxon>
    </lineage>
</organism>
<evidence type="ECO:0000313" key="2">
    <source>
        <dbReference type="EMBL" id="KAK1905035.1"/>
    </source>
</evidence>
<proteinExistence type="predicted"/>
<feature type="compositionally biased region" description="Polar residues" evidence="1">
    <location>
        <begin position="14"/>
        <end position="38"/>
    </location>
</feature>
<dbReference type="AlphaFoldDB" id="A0AAD9CM58"/>
<feature type="region of interest" description="Disordered" evidence="1">
    <location>
        <begin position="146"/>
        <end position="181"/>
    </location>
</feature>
<protein>
    <submittedName>
        <fullName evidence="2">Pecanex-like protein 2</fullName>
    </submittedName>
</protein>
<feature type="region of interest" description="Disordered" evidence="1">
    <location>
        <begin position="96"/>
        <end position="123"/>
    </location>
</feature>
<feature type="region of interest" description="Disordered" evidence="1">
    <location>
        <begin position="1"/>
        <end position="38"/>
    </location>
</feature>
<comment type="caution">
    <text evidence="2">The sequence shown here is derived from an EMBL/GenBank/DDBJ whole genome shotgun (WGS) entry which is preliminary data.</text>
</comment>
<name>A0AAD9CM58_DISEL</name>
<evidence type="ECO:0000313" key="3">
    <source>
        <dbReference type="Proteomes" id="UP001228049"/>
    </source>
</evidence>
<feature type="compositionally biased region" description="Polar residues" evidence="1">
    <location>
        <begin position="97"/>
        <end position="109"/>
    </location>
</feature>
<sequence length="181" mass="19069">MEDVDCARREYRSRSVQPQSQRPPVTSQSGPILDSGSTHGLVQRLSNSQLSFNTSIASIFSQVPRLSGAGGINSLLFGKRSFSSGLVISGLSAAEGGNTTDTQSSSSVNIAMGPSHRSGSRATQWTSEPYESIDASYSNAAVTVKDGVQSAERGCSQELDETQEDSKSASTAPEDTDQKTV</sequence>
<evidence type="ECO:0000256" key="1">
    <source>
        <dbReference type="SAM" id="MobiDB-lite"/>
    </source>
</evidence>